<protein>
    <submittedName>
        <fullName evidence="2">MoxR-like ATPases</fullName>
    </submittedName>
</protein>
<dbReference type="Pfam" id="PF07726">
    <property type="entry name" value="AAA_3"/>
    <property type="match status" value="1"/>
</dbReference>
<dbReference type="InterPro" id="IPR050764">
    <property type="entry name" value="CbbQ/NirQ/NorQ/GpvN"/>
</dbReference>
<evidence type="ECO:0000313" key="3">
    <source>
        <dbReference type="Proteomes" id="UP000196581"/>
    </source>
</evidence>
<dbReference type="PANTHER" id="PTHR42759:SF5">
    <property type="entry name" value="METHANOL DEHYDROGENASE REGULATOR"/>
    <property type="match status" value="1"/>
</dbReference>
<dbReference type="RefSeq" id="WP_087006936.1">
    <property type="nucleotide sequence ID" value="NZ_FWFF01000013.1"/>
</dbReference>
<dbReference type="SMART" id="SM00382">
    <property type="entry name" value="AAA"/>
    <property type="match status" value="1"/>
</dbReference>
<dbReference type="AlphaFoldDB" id="A0A1X6XF51"/>
<evidence type="ECO:0000259" key="1">
    <source>
        <dbReference type="SMART" id="SM00382"/>
    </source>
</evidence>
<dbReference type="CDD" id="cd00009">
    <property type="entry name" value="AAA"/>
    <property type="match status" value="1"/>
</dbReference>
<dbReference type="PANTHER" id="PTHR42759">
    <property type="entry name" value="MOXR FAMILY PROTEIN"/>
    <property type="match status" value="1"/>
</dbReference>
<evidence type="ECO:0000313" key="2">
    <source>
        <dbReference type="EMBL" id="SLM97788.1"/>
    </source>
</evidence>
<keyword evidence="3" id="KW-1185">Reference proteome</keyword>
<dbReference type="GO" id="GO:0016887">
    <property type="term" value="F:ATP hydrolysis activity"/>
    <property type="evidence" value="ECO:0007669"/>
    <property type="project" value="InterPro"/>
</dbReference>
<accession>A0A1X6XF51</accession>
<dbReference type="InterPro" id="IPR041628">
    <property type="entry name" value="ChlI/MoxR_AAA_lid"/>
</dbReference>
<sequence>MTALGNDHITHIQSVAQKSRAAMNSVLDGKDHAVRTALITLFSGGHLLLEDVPGVGKTLLAKALGRVVGGSVRRVQFTPDLLPSDVVGVSIFNQETRAFEFRAGPVFANVVIADEINRASPKTQSAMLECMAENQASVDGTTYRMPQPFMVVATQNPVDMEGTYSLPEAQRDRFTARISIGYPSSAAESDMLDHHVEYDPLAQTSAVTTLDEVTQARDLIRHVQATPELRAYIVSLLDATRNDPAIALGSSPRAGVQLLRTAKVLAVLGGRGYVTPDDVQSLAVDVLSHRIVPREGDDPQLAASIVGDILRRVPVR</sequence>
<name>A0A1X6XF51_9MICO</name>
<dbReference type="InterPro" id="IPR003593">
    <property type="entry name" value="AAA+_ATPase"/>
</dbReference>
<dbReference type="SUPFAM" id="SSF52540">
    <property type="entry name" value="P-loop containing nucleoside triphosphate hydrolases"/>
    <property type="match status" value="1"/>
</dbReference>
<dbReference type="Gene3D" id="3.40.50.300">
    <property type="entry name" value="P-loop containing nucleotide triphosphate hydrolases"/>
    <property type="match status" value="1"/>
</dbReference>
<organism evidence="2 3">
    <name type="scientific">Brevibacterium yomogidense</name>
    <dbReference type="NCBI Taxonomy" id="946573"/>
    <lineage>
        <taxon>Bacteria</taxon>
        <taxon>Bacillati</taxon>
        <taxon>Actinomycetota</taxon>
        <taxon>Actinomycetes</taxon>
        <taxon>Micrococcales</taxon>
        <taxon>Brevibacteriaceae</taxon>
        <taxon>Brevibacterium</taxon>
    </lineage>
</organism>
<dbReference type="PIRSF" id="PIRSF002849">
    <property type="entry name" value="AAA_ATPase_chaperone_MoxR_prd"/>
    <property type="match status" value="1"/>
</dbReference>
<reference evidence="3" key="1">
    <citation type="submission" date="2017-02" db="EMBL/GenBank/DDBJ databases">
        <authorList>
            <person name="Dridi B."/>
        </authorList>
    </citation>
    <scope>NUCLEOTIDE SEQUENCE [LARGE SCALE GENOMIC DNA]</scope>
    <source>
        <strain evidence="3">B Co 03.10</strain>
    </source>
</reference>
<dbReference type="GO" id="GO:0005524">
    <property type="term" value="F:ATP binding"/>
    <property type="evidence" value="ECO:0007669"/>
    <property type="project" value="InterPro"/>
</dbReference>
<dbReference type="Pfam" id="PF17863">
    <property type="entry name" value="AAA_lid_2"/>
    <property type="match status" value="1"/>
</dbReference>
<feature type="domain" description="AAA+ ATPase" evidence="1">
    <location>
        <begin position="43"/>
        <end position="184"/>
    </location>
</feature>
<proteinExistence type="predicted"/>
<gene>
    <name evidence="2" type="ORF">FM105_07725</name>
</gene>
<dbReference type="Gene3D" id="1.10.8.80">
    <property type="entry name" value="Magnesium chelatase subunit I, C-Terminal domain"/>
    <property type="match status" value="1"/>
</dbReference>
<dbReference type="EMBL" id="FWFF01000013">
    <property type="protein sequence ID" value="SLM97788.1"/>
    <property type="molecule type" value="Genomic_DNA"/>
</dbReference>
<dbReference type="InterPro" id="IPR011703">
    <property type="entry name" value="ATPase_AAA-3"/>
</dbReference>
<dbReference type="Proteomes" id="UP000196581">
    <property type="component" value="Unassembled WGS sequence"/>
</dbReference>
<dbReference type="InterPro" id="IPR027417">
    <property type="entry name" value="P-loop_NTPase"/>
</dbReference>